<organism evidence="1 2">
    <name type="scientific">Rickettsia canadensis str. CA410</name>
    <dbReference type="NCBI Taxonomy" id="1105107"/>
    <lineage>
        <taxon>Bacteria</taxon>
        <taxon>Pseudomonadati</taxon>
        <taxon>Pseudomonadota</taxon>
        <taxon>Alphaproteobacteria</taxon>
        <taxon>Rickettsiales</taxon>
        <taxon>Rickettsiaceae</taxon>
        <taxon>Rickettsieae</taxon>
        <taxon>Rickettsia</taxon>
        <taxon>belli group</taxon>
    </lineage>
</organism>
<name>A0ABN4AA06_RICCA</name>
<reference evidence="2" key="1">
    <citation type="submission" date="2012-02" db="EMBL/GenBank/DDBJ databases">
        <title>Complete genome sequence of Rickettsia parkeri strain Portsmouth.</title>
        <authorList>
            <person name="Johnson S.L."/>
            <person name="Munk A.C."/>
            <person name="Han S."/>
            <person name="Bruce D.C."/>
            <person name="Dasch G.A."/>
        </authorList>
    </citation>
    <scope>NUCLEOTIDE SEQUENCE [LARGE SCALE GENOMIC DNA]</scope>
    <source>
        <strain evidence="2">CA410</strain>
    </source>
</reference>
<evidence type="ECO:0000313" key="2">
    <source>
        <dbReference type="Proteomes" id="UP000007878"/>
    </source>
</evidence>
<keyword evidence="2" id="KW-1185">Reference proteome</keyword>
<sequence length="23" mass="2490">MKGRYAIMAILEIALSSAAPVHF</sequence>
<gene>
    <name evidence="1" type="ORF">RCA_02190</name>
</gene>
<dbReference type="EMBL" id="CP003304">
    <property type="protein sequence ID" value="AFB21011.1"/>
    <property type="molecule type" value="Genomic_DNA"/>
</dbReference>
<accession>A0ABN4AA06</accession>
<proteinExistence type="predicted"/>
<protein>
    <submittedName>
        <fullName evidence="1">Uncharacterized protein</fullName>
    </submittedName>
</protein>
<dbReference type="Proteomes" id="UP000007878">
    <property type="component" value="Chromosome"/>
</dbReference>
<evidence type="ECO:0000313" key="1">
    <source>
        <dbReference type="EMBL" id="AFB21011.1"/>
    </source>
</evidence>